<name>A0A0M6WD07_9FIRM</name>
<organism evidence="1 2">
    <name type="scientific">Agathobacter rectalis</name>
    <dbReference type="NCBI Taxonomy" id="39491"/>
    <lineage>
        <taxon>Bacteria</taxon>
        <taxon>Bacillati</taxon>
        <taxon>Bacillota</taxon>
        <taxon>Clostridia</taxon>
        <taxon>Lachnospirales</taxon>
        <taxon>Lachnospiraceae</taxon>
        <taxon>Agathobacter</taxon>
    </lineage>
</organism>
<dbReference type="Proteomes" id="UP000049472">
    <property type="component" value="Unassembled WGS sequence"/>
</dbReference>
<dbReference type="AlphaFoldDB" id="A0A0M6WD07"/>
<gene>
    <name evidence="1" type="ORF">T1815_05381</name>
</gene>
<keyword evidence="2" id="KW-1185">Reference proteome</keyword>
<dbReference type="EMBL" id="CVRQ01000008">
    <property type="protein sequence ID" value="CRL33236.1"/>
    <property type="molecule type" value="Genomic_DNA"/>
</dbReference>
<evidence type="ECO:0000313" key="2">
    <source>
        <dbReference type="Proteomes" id="UP000049472"/>
    </source>
</evidence>
<sequence length="967" mass="111588">MDNFDSEKFIIISGQNTDLKIIDSNTKLIIFDLKKNTDNNLMITLGGLFPRSFTDNLKKYMKQDELDELGKEFNSDTGIEMQKVLVRKLLAPKYRRRFDGIDITNKPKSQFNKYFNNAQGKKDYQAVIMHIFNCAKSGNYISSDFPFYHDLKKELEDLFNLFPEETNYKEKYTQATKVLINQTFGNKNPLFGNKNPLNDPEYKEALLNAKFLDQITSLVCIAITWPIWDQNSKQATDLANLIFPSMSSKDNTSTKSNEEIMAYVTLQKNKTANIYDEALKLYDNGKYEEASVLFYKITNCKLADDNIIADAYYHCAICTLDHNIPIESNVNAEPQNCKKYITSKELLLEAIHFGSTSAIQRYKKEYKQDFETIPLIRDFSQAQGKAKIILNAVNKYTVAFKNSLPEEMKNIKTRKKLIRFAATQSQWMHEIDSISNLDKDCRFLLFDDNSEKNFQDLIYILDRISYLQKEASLANSKKMLLKWYKIAIYIRVKEDEYSALIDTALKRLGDYTVRVYIIDDNKWAAQYLLYQYPLFQPIQYITGRNLRNTAITLSFTVISNHNTELACWLVKEAFWLGCFHYKKITLSINIIGPNANEIEQQLRFQCPGIYGKIPDSDSISKVVINKPYEVDSINSSDTMNAIRDCKNPISAYNYYVIDIGDSAENLNFAIKLRELSIRDLISSNQKLQNSSLPIITFYCPDTNIAHLSDHIVIQNVDSGNQWFNNYNVKPFGIINDRYSFENLDGGYLEKVAQSTHLQYSHANATDSCTQKLEKLKDYFLRSYNHDSSMAVALSMPYRLFQTETNDTSHIISSDSEIVPYLIPNDIKEIANLFSSCRLNNQQNLLNFEHSRWLRWALSRGWEPASPDQVLNYMKDGNLKHQLYIAKLHGCICGLNELENFSNALYNEAEYSRMDTNQKKRYENIGENGATTPFDFKSTDISNIDATADIITIALYPENVVEEDILVK</sequence>
<protein>
    <submittedName>
        <fullName evidence="1">Uncharacterized protein</fullName>
    </submittedName>
</protein>
<reference evidence="2" key="1">
    <citation type="submission" date="2015-05" db="EMBL/GenBank/DDBJ databases">
        <authorList>
            <consortium name="Pathogen Informatics"/>
        </authorList>
    </citation>
    <scope>NUCLEOTIDE SEQUENCE [LARGE SCALE GENOMIC DNA]</scope>
    <source>
        <strain evidence="2">T1-815</strain>
    </source>
</reference>
<evidence type="ECO:0000313" key="1">
    <source>
        <dbReference type="EMBL" id="CRL33236.1"/>
    </source>
</evidence>
<proteinExistence type="predicted"/>
<dbReference type="RefSeq" id="WP_055061032.1">
    <property type="nucleotide sequence ID" value="NZ_CVRQ01000008.1"/>
</dbReference>
<accession>A0A0M6WD07</accession>